<keyword evidence="7" id="KW-1185">Reference proteome</keyword>
<keyword evidence="3" id="KW-0408">Iron</keyword>
<dbReference type="AlphaFoldDB" id="A0A3E0HQ19"/>
<dbReference type="InterPro" id="IPR050411">
    <property type="entry name" value="AlphaKG_dependent_hydroxylases"/>
</dbReference>
<evidence type="ECO:0000313" key="7">
    <source>
        <dbReference type="Proteomes" id="UP000256269"/>
    </source>
</evidence>
<evidence type="ECO:0000256" key="3">
    <source>
        <dbReference type="ARBA" id="ARBA00023004"/>
    </source>
</evidence>
<dbReference type="EMBL" id="QUNO01000005">
    <property type="protein sequence ID" value="REH48499.1"/>
    <property type="molecule type" value="Genomic_DNA"/>
</dbReference>
<evidence type="ECO:0000256" key="2">
    <source>
        <dbReference type="ARBA" id="ARBA00023002"/>
    </source>
</evidence>
<dbReference type="Proteomes" id="UP000256269">
    <property type="component" value="Unassembled WGS sequence"/>
</dbReference>
<dbReference type="Gene3D" id="3.60.130.10">
    <property type="entry name" value="Clavaminate synthase-like"/>
    <property type="match status" value="1"/>
</dbReference>
<dbReference type="InterPro" id="IPR042098">
    <property type="entry name" value="TauD-like_sf"/>
</dbReference>
<evidence type="ECO:0000256" key="4">
    <source>
        <dbReference type="ARBA" id="ARBA00023194"/>
    </source>
</evidence>
<dbReference type="PANTHER" id="PTHR10696:SF56">
    <property type="entry name" value="TAUD_TFDA-LIKE DOMAIN-CONTAINING PROTEIN"/>
    <property type="match status" value="1"/>
</dbReference>
<comment type="cofactor">
    <cofactor evidence="1">
        <name>Fe(2+)</name>
        <dbReference type="ChEBI" id="CHEBI:29033"/>
    </cofactor>
</comment>
<dbReference type="GO" id="GO:0017000">
    <property type="term" value="P:antibiotic biosynthetic process"/>
    <property type="evidence" value="ECO:0007669"/>
    <property type="project" value="UniProtKB-KW"/>
</dbReference>
<keyword evidence="2" id="KW-0560">Oxidoreductase</keyword>
<keyword evidence="6" id="KW-0223">Dioxygenase</keyword>
<sequence>MRLARSSAGGTMMTIAHIDPGTPPADVRAEAESLLAQDGAVLLRGFDIADADAFHRAVTCFGAPPLDSYRGGNTPRSSISTGVFTSTEYPARYEITLHNEMSYARQYPRRLFFGCLTPAESGGATPVCSGRALLADLPAPVRDRFAELGVVYHQHLHGGAGLGKSWQDTFETDDKSVVDEFLTGADARFEWTADGGLRVRQHRPGVLTHPDTGHAVWFNQADQWHPATLPDGEGDDLLSIVDGPEDLPHWVTYGDGSHIPAADLAAVRAAGDRNKLAVPWRRGDLMIVDNLAALHGRQPFTGSRKVVVSMT</sequence>
<dbReference type="OrthoDB" id="9769888at2"/>
<evidence type="ECO:0000256" key="1">
    <source>
        <dbReference type="ARBA" id="ARBA00001954"/>
    </source>
</evidence>
<gene>
    <name evidence="6" type="ORF">BCF44_105358</name>
</gene>
<dbReference type="GO" id="GO:0051213">
    <property type="term" value="F:dioxygenase activity"/>
    <property type="evidence" value="ECO:0007669"/>
    <property type="project" value="UniProtKB-KW"/>
</dbReference>
<name>A0A3E0HQ19_9PSEU</name>
<comment type="caution">
    <text evidence="6">The sequence shown here is derived from an EMBL/GenBank/DDBJ whole genome shotgun (WGS) entry which is preliminary data.</text>
</comment>
<feature type="domain" description="TauD/TfdA-like" evidence="5">
    <location>
        <begin position="26"/>
        <end position="308"/>
    </location>
</feature>
<dbReference type="PANTHER" id="PTHR10696">
    <property type="entry name" value="GAMMA-BUTYROBETAINE HYDROXYLASE-RELATED"/>
    <property type="match status" value="1"/>
</dbReference>
<keyword evidence="4" id="KW-0045">Antibiotic biosynthesis</keyword>
<dbReference type="InterPro" id="IPR003819">
    <property type="entry name" value="TauD/TfdA-like"/>
</dbReference>
<accession>A0A3E0HQ19</accession>
<evidence type="ECO:0000259" key="5">
    <source>
        <dbReference type="Pfam" id="PF02668"/>
    </source>
</evidence>
<dbReference type="SUPFAM" id="SSF51197">
    <property type="entry name" value="Clavaminate synthase-like"/>
    <property type="match status" value="1"/>
</dbReference>
<organism evidence="6 7">
    <name type="scientific">Kutzneria buriramensis</name>
    <dbReference type="NCBI Taxonomy" id="1045776"/>
    <lineage>
        <taxon>Bacteria</taxon>
        <taxon>Bacillati</taxon>
        <taxon>Actinomycetota</taxon>
        <taxon>Actinomycetes</taxon>
        <taxon>Pseudonocardiales</taxon>
        <taxon>Pseudonocardiaceae</taxon>
        <taxon>Kutzneria</taxon>
    </lineage>
</organism>
<reference evidence="6 7" key="1">
    <citation type="submission" date="2018-08" db="EMBL/GenBank/DDBJ databases">
        <title>Genomic Encyclopedia of Archaeal and Bacterial Type Strains, Phase II (KMG-II): from individual species to whole genera.</title>
        <authorList>
            <person name="Goeker M."/>
        </authorList>
    </citation>
    <scope>NUCLEOTIDE SEQUENCE [LARGE SCALE GENOMIC DNA]</scope>
    <source>
        <strain evidence="6 7">DSM 45791</strain>
    </source>
</reference>
<dbReference type="Pfam" id="PF02668">
    <property type="entry name" value="TauD"/>
    <property type="match status" value="1"/>
</dbReference>
<proteinExistence type="predicted"/>
<evidence type="ECO:0000313" key="6">
    <source>
        <dbReference type="EMBL" id="REH48499.1"/>
    </source>
</evidence>
<protein>
    <submittedName>
        <fullName evidence="6">Alpha-ketoglutarate-dependent taurine dioxygenase</fullName>
    </submittedName>
</protein>